<accession>A0ACC0H724</accession>
<dbReference type="EMBL" id="CM045762">
    <property type="protein sequence ID" value="KAI8009318.1"/>
    <property type="molecule type" value="Genomic_DNA"/>
</dbReference>
<protein>
    <submittedName>
        <fullName evidence="1">Protein DETOXIFICATION 41</fullName>
    </submittedName>
</protein>
<sequence>MQLGMASAVQTVCGQAYGAKKYGVMGIILQRAVILHVGAAILLTFLYWFSGPILKGIGQTDSIAEEGQIFARGLIPQLFAFAISCPMQRFLQAQNIVNPLAYIAVGVFLLHILLSWLVVYVLDYGLIGAALTLSLSWWLLVITQGLYILFSPCKETWTGFSMKSFRGIWPYFKLTVASAVMLCLEMWYFQCLVLISGLLPNATISLDSISICMNNWNWDLQFMLGLAAAASVQVGNELGRGHPLVVKLSVLVVIGTSILISIIFSAIVLIFKIELSKLFTSDSEVIEAVSNLTPLLAISDFLNGIQPILLGNSKPSLYRRHDNAIGQCETWQ</sequence>
<gene>
    <name evidence="1" type="ORF">LOK49_LG06G00144</name>
</gene>
<evidence type="ECO:0000313" key="1">
    <source>
        <dbReference type="EMBL" id="KAI8009318.1"/>
    </source>
</evidence>
<name>A0ACC0H724_9ERIC</name>
<keyword evidence="2" id="KW-1185">Reference proteome</keyword>
<dbReference type="Proteomes" id="UP001060215">
    <property type="component" value="Chromosome 5"/>
</dbReference>
<proteinExistence type="predicted"/>
<comment type="caution">
    <text evidence="1">The sequence shown here is derived from an EMBL/GenBank/DDBJ whole genome shotgun (WGS) entry which is preliminary data.</text>
</comment>
<organism evidence="1 2">
    <name type="scientific">Camellia lanceoleosa</name>
    <dbReference type="NCBI Taxonomy" id="1840588"/>
    <lineage>
        <taxon>Eukaryota</taxon>
        <taxon>Viridiplantae</taxon>
        <taxon>Streptophyta</taxon>
        <taxon>Embryophyta</taxon>
        <taxon>Tracheophyta</taxon>
        <taxon>Spermatophyta</taxon>
        <taxon>Magnoliopsida</taxon>
        <taxon>eudicotyledons</taxon>
        <taxon>Gunneridae</taxon>
        <taxon>Pentapetalae</taxon>
        <taxon>asterids</taxon>
        <taxon>Ericales</taxon>
        <taxon>Theaceae</taxon>
        <taxon>Camellia</taxon>
    </lineage>
</organism>
<evidence type="ECO:0000313" key="2">
    <source>
        <dbReference type="Proteomes" id="UP001060215"/>
    </source>
</evidence>
<reference evidence="1 2" key="1">
    <citation type="journal article" date="2022" name="Plant J.">
        <title>Chromosome-level genome of Camellia lanceoleosa provides a valuable resource for understanding genome evolution and self-incompatibility.</title>
        <authorList>
            <person name="Gong W."/>
            <person name="Xiao S."/>
            <person name="Wang L."/>
            <person name="Liao Z."/>
            <person name="Chang Y."/>
            <person name="Mo W."/>
            <person name="Hu G."/>
            <person name="Li W."/>
            <person name="Zhao G."/>
            <person name="Zhu H."/>
            <person name="Hu X."/>
            <person name="Ji K."/>
            <person name="Xiang X."/>
            <person name="Song Q."/>
            <person name="Yuan D."/>
            <person name="Jin S."/>
            <person name="Zhang L."/>
        </authorList>
    </citation>
    <scope>NUCLEOTIDE SEQUENCE [LARGE SCALE GENOMIC DNA]</scope>
    <source>
        <strain evidence="1">SQ_2022a</strain>
    </source>
</reference>